<dbReference type="Proteomes" id="UP001633002">
    <property type="component" value="Unassembled WGS sequence"/>
</dbReference>
<protein>
    <submittedName>
        <fullName evidence="1">Uncharacterized protein</fullName>
    </submittedName>
</protein>
<dbReference type="AlphaFoldDB" id="A0ABD3HE84"/>
<sequence>MSSPADEAIDICFTVSDVSVISRSMTKADCKTWMGLNDLANILQQQRSLLQRVVPAKNKIVVSKGPFRFVSRDEKFVTLEDDNKLNFCHPKWLQKRKEVKRDIETLLDAYGQISVLVRSPMK</sequence>
<name>A0ABD3HE84_9MARC</name>
<accession>A0ABD3HE84</accession>
<gene>
    <name evidence="1" type="ORF">R1sor_013958</name>
</gene>
<evidence type="ECO:0000313" key="2">
    <source>
        <dbReference type="Proteomes" id="UP001633002"/>
    </source>
</evidence>
<dbReference type="EMBL" id="JBJQOH010000004">
    <property type="protein sequence ID" value="KAL3687649.1"/>
    <property type="molecule type" value="Genomic_DNA"/>
</dbReference>
<keyword evidence="2" id="KW-1185">Reference proteome</keyword>
<evidence type="ECO:0000313" key="1">
    <source>
        <dbReference type="EMBL" id="KAL3687649.1"/>
    </source>
</evidence>
<proteinExistence type="predicted"/>
<reference evidence="1 2" key="1">
    <citation type="submission" date="2024-09" db="EMBL/GenBank/DDBJ databases">
        <title>Chromosome-scale assembly of Riccia sorocarpa.</title>
        <authorList>
            <person name="Paukszto L."/>
        </authorList>
    </citation>
    <scope>NUCLEOTIDE SEQUENCE [LARGE SCALE GENOMIC DNA]</scope>
    <source>
        <strain evidence="1">LP-2024</strain>
        <tissue evidence="1">Aerial parts of the thallus</tissue>
    </source>
</reference>
<comment type="caution">
    <text evidence="1">The sequence shown here is derived from an EMBL/GenBank/DDBJ whole genome shotgun (WGS) entry which is preliminary data.</text>
</comment>
<organism evidence="1 2">
    <name type="scientific">Riccia sorocarpa</name>
    <dbReference type="NCBI Taxonomy" id="122646"/>
    <lineage>
        <taxon>Eukaryota</taxon>
        <taxon>Viridiplantae</taxon>
        <taxon>Streptophyta</taxon>
        <taxon>Embryophyta</taxon>
        <taxon>Marchantiophyta</taxon>
        <taxon>Marchantiopsida</taxon>
        <taxon>Marchantiidae</taxon>
        <taxon>Marchantiales</taxon>
        <taxon>Ricciaceae</taxon>
        <taxon>Riccia</taxon>
    </lineage>
</organism>